<accession>A0ABD0U4W0</accession>
<proteinExistence type="predicted"/>
<feature type="region of interest" description="Disordered" evidence="3">
    <location>
        <begin position="100"/>
        <end position="124"/>
    </location>
</feature>
<name>A0ABD0U4W0_DENTH</name>
<organism evidence="4 5">
    <name type="scientific">Dendrobium thyrsiflorum</name>
    <name type="common">Pinecone-like raceme dendrobium</name>
    <name type="synonym">Orchid</name>
    <dbReference type="NCBI Taxonomy" id="117978"/>
    <lineage>
        <taxon>Eukaryota</taxon>
        <taxon>Viridiplantae</taxon>
        <taxon>Streptophyta</taxon>
        <taxon>Embryophyta</taxon>
        <taxon>Tracheophyta</taxon>
        <taxon>Spermatophyta</taxon>
        <taxon>Magnoliopsida</taxon>
        <taxon>Liliopsida</taxon>
        <taxon>Asparagales</taxon>
        <taxon>Orchidaceae</taxon>
        <taxon>Epidendroideae</taxon>
        <taxon>Malaxideae</taxon>
        <taxon>Dendrobiinae</taxon>
        <taxon>Dendrobium</taxon>
    </lineage>
</organism>
<dbReference type="Proteomes" id="UP001552299">
    <property type="component" value="Unassembled WGS sequence"/>
</dbReference>
<feature type="compositionally biased region" description="Polar residues" evidence="3">
    <location>
        <begin position="24"/>
        <end position="33"/>
    </location>
</feature>
<keyword evidence="2" id="KW-0131">Cell cycle</keyword>
<dbReference type="GO" id="GO:0004860">
    <property type="term" value="F:protein kinase inhibitor activity"/>
    <property type="evidence" value="ECO:0007669"/>
    <property type="project" value="UniProtKB-KW"/>
</dbReference>
<reference evidence="4 5" key="1">
    <citation type="journal article" date="2024" name="Plant Biotechnol. J.">
        <title>Dendrobium thyrsiflorum genome and its molecular insights into genes involved in important horticultural traits.</title>
        <authorList>
            <person name="Chen B."/>
            <person name="Wang J.Y."/>
            <person name="Zheng P.J."/>
            <person name="Li K.L."/>
            <person name="Liang Y.M."/>
            <person name="Chen X.F."/>
            <person name="Zhang C."/>
            <person name="Zhao X."/>
            <person name="He X."/>
            <person name="Zhang G.Q."/>
            <person name="Liu Z.J."/>
            <person name="Xu Q."/>
        </authorList>
    </citation>
    <scope>NUCLEOTIDE SEQUENCE [LARGE SCALE GENOMIC DNA]</scope>
    <source>
        <strain evidence="4">GZMU011</strain>
    </source>
</reference>
<evidence type="ECO:0000256" key="2">
    <source>
        <dbReference type="ARBA" id="ARBA00023306"/>
    </source>
</evidence>
<evidence type="ECO:0000313" key="5">
    <source>
        <dbReference type="Proteomes" id="UP001552299"/>
    </source>
</evidence>
<sequence length="145" mass="16057">MPSAAPTPYSTRSKCSSSSTSHSPNFQNNKYSASFRSLSPPQYSVLARSEGIFSNPLDQLLQLLMELEVEARGMAANEEVEEVECRTPKAAKAKILAALVPPPAPRKRRMESPSSRRLPARSKEEFFNPQEVEEFFASNPAVGRK</sequence>
<keyword evidence="1" id="KW-0649">Protein kinase inhibitor</keyword>
<evidence type="ECO:0000256" key="3">
    <source>
        <dbReference type="SAM" id="MobiDB-lite"/>
    </source>
</evidence>
<feature type="compositionally biased region" description="Low complexity" evidence="3">
    <location>
        <begin position="10"/>
        <end position="23"/>
    </location>
</feature>
<dbReference type="AlphaFoldDB" id="A0ABD0U4W0"/>
<feature type="region of interest" description="Disordered" evidence="3">
    <location>
        <begin position="1"/>
        <end position="33"/>
    </location>
</feature>
<dbReference type="EMBL" id="JANQDX010000017">
    <property type="protein sequence ID" value="KAL0907339.1"/>
    <property type="molecule type" value="Genomic_DNA"/>
</dbReference>
<dbReference type="InterPro" id="IPR040389">
    <property type="entry name" value="SMR"/>
</dbReference>
<gene>
    <name evidence="4" type="ORF">M5K25_021740</name>
</gene>
<evidence type="ECO:0000313" key="4">
    <source>
        <dbReference type="EMBL" id="KAL0907339.1"/>
    </source>
</evidence>
<dbReference type="PANTHER" id="PTHR33142:SF8">
    <property type="entry name" value="CYCLIN-DEPENDENT PROTEIN KINASE INHIBITOR SMR9"/>
    <property type="match status" value="1"/>
</dbReference>
<evidence type="ECO:0000256" key="1">
    <source>
        <dbReference type="ARBA" id="ARBA00023013"/>
    </source>
</evidence>
<dbReference type="PANTHER" id="PTHR33142">
    <property type="entry name" value="CYCLIN-DEPENDENT PROTEIN KINASE INHIBITOR SMR13"/>
    <property type="match status" value="1"/>
</dbReference>
<protein>
    <submittedName>
        <fullName evidence="4">Uncharacterized protein</fullName>
    </submittedName>
</protein>
<keyword evidence="5" id="KW-1185">Reference proteome</keyword>
<comment type="caution">
    <text evidence="4">The sequence shown here is derived from an EMBL/GenBank/DDBJ whole genome shotgun (WGS) entry which is preliminary data.</text>
</comment>